<dbReference type="Pfam" id="PF13360">
    <property type="entry name" value="PQQ_2"/>
    <property type="match status" value="2"/>
</dbReference>
<dbReference type="InterPro" id="IPR001119">
    <property type="entry name" value="SLH_dom"/>
</dbReference>
<dbReference type="Gene3D" id="2.60.40.1080">
    <property type="match status" value="1"/>
</dbReference>
<dbReference type="EMBL" id="JACJVP010000032">
    <property type="protein sequence ID" value="MBB6672915.1"/>
    <property type="molecule type" value="Genomic_DNA"/>
</dbReference>
<dbReference type="Pfam" id="PF02368">
    <property type="entry name" value="Big_2"/>
    <property type="match status" value="1"/>
</dbReference>
<dbReference type="PANTHER" id="PTHR34512:SF30">
    <property type="entry name" value="OUTER MEMBRANE PROTEIN ASSEMBLY FACTOR BAMB"/>
    <property type="match status" value="1"/>
</dbReference>
<feature type="domain" description="SLH" evidence="2">
    <location>
        <begin position="547"/>
        <end position="610"/>
    </location>
</feature>
<dbReference type="Proteomes" id="UP000547209">
    <property type="component" value="Unassembled WGS sequence"/>
</dbReference>
<dbReference type="SMART" id="SM00635">
    <property type="entry name" value="BID_2"/>
    <property type="match status" value="1"/>
</dbReference>
<dbReference type="InterPro" id="IPR015943">
    <property type="entry name" value="WD40/YVTN_repeat-like_dom_sf"/>
</dbReference>
<name>A0A7X0RV21_9BACL</name>
<dbReference type="Gene3D" id="2.40.128.630">
    <property type="match status" value="1"/>
</dbReference>
<dbReference type="PROSITE" id="PS51272">
    <property type="entry name" value="SLH"/>
    <property type="match status" value="3"/>
</dbReference>
<dbReference type="InterPro" id="IPR011047">
    <property type="entry name" value="Quinoprotein_ADH-like_sf"/>
</dbReference>
<dbReference type="Pfam" id="PF00395">
    <property type="entry name" value="SLH"/>
    <property type="match status" value="3"/>
</dbReference>
<organism evidence="3 4">
    <name type="scientific">Cohnella nanjingensis</name>
    <dbReference type="NCBI Taxonomy" id="1387779"/>
    <lineage>
        <taxon>Bacteria</taxon>
        <taxon>Bacillati</taxon>
        <taxon>Bacillota</taxon>
        <taxon>Bacilli</taxon>
        <taxon>Bacillales</taxon>
        <taxon>Paenibacillaceae</taxon>
        <taxon>Cohnella</taxon>
    </lineage>
</organism>
<dbReference type="InterPro" id="IPR018391">
    <property type="entry name" value="PQQ_b-propeller_rpt"/>
</dbReference>
<dbReference type="AlphaFoldDB" id="A0A7X0RV21"/>
<dbReference type="PANTHER" id="PTHR34512">
    <property type="entry name" value="CELL SURFACE PROTEIN"/>
    <property type="match status" value="1"/>
</dbReference>
<dbReference type="InterPro" id="IPR003343">
    <property type="entry name" value="Big_2"/>
</dbReference>
<dbReference type="RefSeq" id="WP_185670771.1">
    <property type="nucleotide sequence ID" value="NZ_JACJVP010000032.1"/>
</dbReference>
<evidence type="ECO:0000313" key="4">
    <source>
        <dbReference type="Proteomes" id="UP000547209"/>
    </source>
</evidence>
<feature type="domain" description="SLH" evidence="2">
    <location>
        <begin position="486"/>
        <end position="546"/>
    </location>
</feature>
<evidence type="ECO:0000259" key="2">
    <source>
        <dbReference type="PROSITE" id="PS51272"/>
    </source>
</evidence>
<feature type="domain" description="SLH" evidence="2">
    <location>
        <begin position="612"/>
        <end position="669"/>
    </location>
</feature>
<dbReference type="InterPro" id="IPR002372">
    <property type="entry name" value="PQQ_rpt_dom"/>
</dbReference>
<gene>
    <name evidence="3" type="ORF">H7C19_19720</name>
</gene>
<dbReference type="Gene3D" id="2.130.10.10">
    <property type="entry name" value="YVTN repeat-like/Quinoprotein amine dehydrogenase"/>
    <property type="match status" value="2"/>
</dbReference>
<proteinExistence type="predicted"/>
<keyword evidence="1" id="KW-0732">Signal</keyword>
<dbReference type="SUPFAM" id="SSF50998">
    <property type="entry name" value="Quinoprotein alcohol dehydrogenase-like"/>
    <property type="match status" value="2"/>
</dbReference>
<evidence type="ECO:0000313" key="3">
    <source>
        <dbReference type="EMBL" id="MBB6672915.1"/>
    </source>
</evidence>
<accession>A0A7X0RV21</accession>
<comment type="caution">
    <text evidence="3">The sequence shown here is derived from an EMBL/GenBank/DDBJ whole genome shotgun (WGS) entry which is preliminary data.</text>
</comment>
<feature type="chain" id="PRO_5031097454" evidence="1">
    <location>
        <begin position="30"/>
        <end position="669"/>
    </location>
</feature>
<feature type="signal peptide" evidence="1">
    <location>
        <begin position="1"/>
        <end position="29"/>
    </location>
</feature>
<keyword evidence="4" id="KW-1185">Reference proteome</keyword>
<sequence length="669" mass="69796">MSSSRQKFGIVILTALISVSVLSPFPAAAAEAPKFTIDPSLTINDLLIKNPPPVLGNPTAQVRWKSPIENPTTSPVIGKDGTIYLGGGNKVFAFLPDGGKKWESDLGGFASGTPALGTDGTLYVGVIKLDAIALKAYSYVYSIDPDGEKLWEFPMGVLKKIWIPDLSPAIGADGTIYAGGADSGNLYALQPDGSQKWNYHAEGVTMSPPSVGGDGTIYAGTTNGLLYAFKPNGGVKWTFSTSNPIYEHPVIGADGTIYVESYSKDSGAVLFAVNPDHSKKWSRDRHVYATPAIAADGTVYIGSVDGVLGFDADGNEKWKFNPGSRVHQTPAIGRDGTIYAGSDNDVFYAVHPDGTVKWQYAAGGVGVFAPVVGSDGTVYKSLSTSLVALGTVGASTVSLNKKTTSLQAGASEALTATVVPEEAVDKRIRWNSSDIAVATVDGMGKVTGIAPGTAKITATTVDGGFIATCDVTVTPAMNDNPPAPPNDAANLKDIAGHKREAEIAKAVSLGIVFGYPDGTFRPDGNVTRAEFASMLVRGLSSEAEGAPLVFKDKGQIGAWAAKAVGQAVKLGIIHGYEDGTFRPNANITHAEMISMVIRASGLATDNAPQTGFSDDADIPKWAKPDVSKAEETGIVKTGDFPGGKFAPQALSTRAEAASSLVRMLKVRKS</sequence>
<protein>
    <submittedName>
        <fullName evidence="3">S-layer homology domain-containing protein</fullName>
    </submittedName>
</protein>
<dbReference type="SMART" id="SM00564">
    <property type="entry name" value="PQQ"/>
    <property type="match status" value="7"/>
</dbReference>
<evidence type="ECO:0000256" key="1">
    <source>
        <dbReference type="SAM" id="SignalP"/>
    </source>
</evidence>
<reference evidence="3 4" key="1">
    <citation type="submission" date="2020-08" db="EMBL/GenBank/DDBJ databases">
        <title>Cohnella phylogeny.</title>
        <authorList>
            <person name="Dunlap C."/>
        </authorList>
    </citation>
    <scope>NUCLEOTIDE SEQUENCE [LARGE SCALE GENOMIC DNA]</scope>
    <source>
        <strain evidence="3 4">DSM 28246</strain>
    </source>
</reference>